<organism evidence="8 9">
    <name type="scientific">Gadus morhua</name>
    <name type="common">Atlantic cod</name>
    <dbReference type="NCBI Taxonomy" id="8049"/>
    <lineage>
        <taxon>Eukaryota</taxon>
        <taxon>Metazoa</taxon>
        <taxon>Chordata</taxon>
        <taxon>Craniata</taxon>
        <taxon>Vertebrata</taxon>
        <taxon>Euteleostomi</taxon>
        <taxon>Actinopterygii</taxon>
        <taxon>Neopterygii</taxon>
        <taxon>Teleostei</taxon>
        <taxon>Neoteleostei</taxon>
        <taxon>Acanthomorphata</taxon>
        <taxon>Zeiogadaria</taxon>
        <taxon>Gadariae</taxon>
        <taxon>Gadiformes</taxon>
        <taxon>Gadoidei</taxon>
        <taxon>Gadidae</taxon>
        <taxon>Gadus</taxon>
    </lineage>
</organism>
<evidence type="ECO:0000256" key="5">
    <source>
        <dbReference type="ARBA" id="ARBA00023242"/>
    </source>
</evidence>
<dbReference type="OMA" id="IKVHHVK"/>
<keyword evidence="6" id="KW-0137">Centromere</keyword>
<keyword evidence="9" id="KW-1185">Reference proteome</keyword>
<dbReference type="GO" id="GO:0005654">
    <property type="term" value="C:nucleoplasm"/>
    <property type="evidence" value="ECO:0007669"/>
    <property type="project" value="TreeGrafter"/>
</dbReference>
<sequence>KMKKGPRSKLKAEIKSKTTSNIKLRPAAEAMVELGFLLFLNKLAVEARTKAFEDKSLTIRAHHLPAISKMLLKKSRG</sequence>
<proteinExistence type="inferred from homology"/>
<keyword evidence="4" id="KW-0995">Kinetochore</keyword>
<comment type="similarity">
    <text evidence="7">Belongs to the CENP-W/WIP1 family.</text>
</comment>
<evidence type="ECO:0000256" key="2">
    <source>
        <dbReference type="ARBA" id="ARBA00004629"/>
    </source>
</evidence>
<dbReference type="InterPro" id="IPR028847">
    <property type="entry name" value="CENP-W"/>
</dbReference>
<dbReference type="GO" id="GO:0051382">
    <property type="term" value="P:kinetochore assembly"/>
    <property type="evidence" value="ECO:0007669"/>
    <property type="project" value="InterPro"/>
</dbReference>
<dbReference type="PANTHER" id="PTHR34832:SF1">
    <property type="entry name" value="CENTROMERE PROTEIN W"/>
    <property type="match status" value="1"/>
</dbReference>
<reference evidence="8" key="1">
    <citation type="submission" date="2025-08" db="UniProtKB">
        <authorList>
            <consortium name="Ensembl"/>
        </authorList>
    </citation>
    <scope>IDENTIFICATION</scope>
</reference>
<evidence type="ECO:0000256" key="4">
    <source>
        <dbReference type="ARBA" id="ARBA00022838"/>
    </source>
</evidence>
<dbReference type="GO" id="GO:0000776">
    <property type="term" value="C:kinetochore"/>
    <property type="evidence" value="ECO:0007669"/>
    <property type="project" value="UniProtKB-KW"/>
</dbReference>
<dbReference type="Proteomes" id="UP000694546">
    <property type="component" value="Chromosome 21"/>
</dbReference>
<dbReference type="GO" id="GO:0003677">
    <property type="term" value="F:DNA binding"/>
    <property type="evidence" value="ECO:0007669"/>
    <property type="project" value="InterPro"/>
</dbReference>
<dbReference type="Gene3D" id="1.10.20.10">
    <property type="entry name" value="Histone, subunit A"/>
    <property type="match status" value="1"/>
</dbReference>
<keyword evidence="3" id="KW-0158">Chromosome</keyword>
<comment type="subcellular location">
    <subcellularLocation>
        <location evidence="2">Chromosome</location>
        <location evidence="2">Centromere</location>
        <location evidence="2">Kinetochore</location>
    </subcellularLocation>
    <subcellularLocation>
        <location evidence="1">Nucleus</location>
    </subcellularLocation>
</comment>
<evidence type="ECO:0000313" key="8">
    <source>
        <dbReference type="Ensembl" id="ENSGMOP00000034659.1"/>
    </source>
</evidence>
<dbReference type="Pfam" id="PF15510">
    <property type="entry name" value="CENP-W"/>
    <property type="match status" value="1"/>
</dbReference>
<dbReference type="GO" id="GO:0000278">
    <property type="term" value="P:mitotic cell cycle"/>
    <property type="evidence" value="ECO:0007669"/>
    <property type="project" value="InterPro"/>
</dbReference>
<evidence type="ECO:0000313" key="9">
    <source>
        <dbReference type="Proteomes" id="UP000694546"/>
    </source>
</evidence>
<protein>
    <recommendedName>
        <fullName evidence="10">Centromere protein W</fullName>
    </recommendedName>
</protein>
<evidence type="ECO:0000256" key="1">
    <source>
        <dbReference type="ARBA" id="ARBA00004123"/>
    </source>
</evidence>
<dbReference type="GO" id="GO:0046982">
    <property type="term" value="F:protein heterodimerization activity"/>
    <property type="evidence" value="ECO:0007669"/>
    <property type="project" value="InterPro"/>
</dbReference>
<keyword evidence="5" id="KW-0539">Nucleus</keyword>
<evidence type="ECO:0000256" key="6">
    <source>
        <dbReference type="ARBA" id="ARBA00023328"/>
    </source>
</evidence>
<evidence type="ECO:0000256" key="7">
    <source>
        <dbReference type="ARBA" id="ARBA00038432"/>
    </source>
</evidence>
<dbReference type="Ensembl" id="ENSGMOT00000039562.1">
    <property type="protein sequence ID" value="ENSGMOP00000034659.1"/>
    <property type="gene ID" value="ENSGMOG00000028208.1"/>
</dbReference>
<reference evidence="8" key="2">
    <citation type="submission" date="2025-09" db="UniProtKB">
        <authorList>
            <consortium name="Ensembl"/>
        </authorList>
    </citation>
    <scope>IDENTIFICATION</scope>
</reference>
<accession>A0A8C5ANY8</accession>
<evidence type="ECO:0008006" key="10">
    <source>
        <dbReference type="Google" id="ProtNLM"/>
    </source>
</evidence>
<dbReference type="InterPro" id="IPR052484">
    <property type="entry name" value="CENP-W/WIP1"/>
</dbReference>
<dbReference type="GO" id="GO:0007059">
    <property type="term" value="P:chromosome segregation"/>
    <property type="evidence" value="ECO:0007669"/>
    <property type="project" value="TreeGrafter"/>
</dbReference>
<dbReference type="InterPro" id="IPR009072">
    <property type="entry name" value="Histone-fold"/>
</dbReference>
<dbReference type="CDD" id="cd13732">
    <property type="entry name" value="HFD_CENP-W"/>
    <property type="match status" value="1"/>
</dbReference>
<dbReference type="AlphaFoldDB" id="A0A8C5ANY8"/>
<evidence type="ECO:0000256" key="3">
    <source>
        <dbReference type="ARBA" id="ARBA00022454"/>
    </source>
</evidence>
<name>A0A8C5ANY8_GADMO</name>
<dbReference type="GeneTree" id="ENSGT00940000172416"/>
<dbReference type="PANTHER" id="PTHR34832">
    <property type="entry name" value="CENTROMERE PROTEIN W"/>
    <property type="match status" value="1"/>
</dbReference>